<evidence type="ECO:0000256" key="1">
    <source>
        <dbReference type="ARBA" id="ARBA00004651"/>
    </source>
</evidence>
<feature type="transmembrane region" description="Helical" evidence="7">
    <location>
        <begin position="36"/>
        <end position="54"/>
    </location>
</feature>
<dbReference type="EMBL" id="JAXAVU010000019">
    <property type="protein sequence ID" value="MDX8149857.1"/>
    <property type="molecule type" value="Genomic_DNA"/>
</dbReference>
<dbReference type="InterPro" id="IPR036259">
    <property type="entry name" value="MFS_trans_sf"/>
</dbReference>
<dbReference type="SUPFAM" id="SSF103473">
    <property type="entry name" value="MFS general substrate transporter"/>
    <property type="match status" value="1"/>
</dbReference>
<feature type="transmembrane region" description="Helical" evidence="7">
    <location>
        <begin position="196"/>
        <end position="217"/>
    </location>
</feature>
<dbReference type="Proteomes" id="UP001285352">
    <property type="component" value="Unassembled WGS sequence"/>
</dbReference>
<dbReference type="CDD" id="cd06173">
    <property type="entry name" value="MFS_MefA_like"/>
    <property type="match status" value="1"/>
</dbReference>
<dbReference type="PANTHER" id="PTHR23513:SF6">
    <property type="entry name" value="MAJOR FACILITATOR SUPERFAMILY ASSOCIATED DOMAIN-CONTAINING PROTEIN"/>
    <property type="match status" value="1"/>
</dbReference>
<dbReference type="Pfam" id="PF07690">
    <property type="entry name" value="MFS_1"/>
    <property type="match status" value="1"/>
</dbReference>
<dbReference type="Gene3D" id="1.20.1250.20">
    <property type="entry name" value="MFS general substrate transporter like domains"/>
    <property type="match status" value="1"/>
</dbReference>
<feature type="transmembrane region" description="Helical" evidence="7">
    <location>
        <begin position="229"/>
        <end position="248"/>
    </location>
</feature>
<reference evidence="8 9" key="1">
    <citation type="submission" date="2023-11" db="EMBL/GenBank/DDBJ databases">
        <title>Lentzea sokolovensis, sp. nov., Lentzea kristufkii, sp. nov., and Lentzea miocenensis, sp. nov., rare actinobacteria from Sokolov Coal Basin, Miocene lacustrine sediment, Czech Republic.</title>
        <authorList>
            <person name="Lara A."/>
            <person name="Kotroba L."/>
            <person name="Nouioui I."/>
            <person name="Neumann-Schaal M."/>
            <person name="Mast Y."/>
            <person name="Chronakova A."/>
        </authorList>
    </citation>
    <scope>NUCLEOTIDE SEQUENCE [LARGE SCALE GENOMIC DNA]</scope>
    <source>
        <strain evidence="8 9">BCCO 10_0061</strain>
    </source>
</reference>
<organism evidence="8 9">
    <name type="scientific">Lentzea sokolovensis</name>
    <dbReference type="NCBI Taxonomy" id="3095429"/>
    <lineage>
        <taxon>Bacteria</taxon>
        <taxon>Bacillati</taxon>
        <taxon>Actinomycetota</taxon>
        <taxon>Actinomycetes</taxon>
        <taxon>Pseudonocardiales</taxon>
        <taxon>Pseudonocardiaceae</taxon>
        <taxon>Lentzea</taxon>
    </lineage>
</organism>
<sequence>MVRWFFAGLVLSFFGTSAMMLVAGIWVKSLTGSDALATLALLCVYAPGVLSPWIGRFADSYRRKPLLIWTDLAIVPALAVLFFTDEIWVIFVVLLLYGTKAVLVSAAEPALLVAMLPPDRLARINGLRMSLQEGMKLIAPLAGAALFAAHGAWPVVAIDALSFLLAAGATAMIKVDEPPPAPREFASLPHLRALRWPIIGTTVALFASSLNTAAAFPLVEHGLRYGPEFLGVLAAAQGAGSVLAGLLGRRANVTAGLVLMAVAAAARMSAWLPAVLVSGFVNGAGLAWTVIAVATLVQQRTPPAVLGRVSATAMSIVFGAVPLGLATGAALVANVSFEVIYLVIAVLTAGTALWTGVRGRGPRTSGQHPGVPQVSEDDPVDR</sequence>
<feature type="transmembrane region" description="Helical" evidence="7">
    <location>
        <begin position="255"/>
        <end position="274"/>
    </location>
</feature>
<dbReference type="InterPro" id="IPR011701">
    <property type="entry name" value="MFS"/>
</dbReference>
<evidence type="ECO:0000256" key="5">
    <source>
        <dbReference type="ARBA" id="ARBA00023136"/>
    </source>
</evidence>
<comment type="subcellular location">
    <subcellularLocation>
        <location evidence="1">Cell membrane</location>
        <topology evidence="1">Multi-pass membrane protein</topology>
    </subcellularLocation>
</comment>
<accession>A0ABU4VDP1</accession>
<evidence type="ECO:0000256" key="3">
    <source>
        <dbReference type="ARBA" id="ARBA00022692"/>
    </source>
</evidence>
<comment type="caution">
    <text evidence="8">The sequence shown here is derived from an EMBL/GenBank/DDBJ whole genome shotgun (WGS) entry which is preliminary data.</text>
</comment>
<evidence type="ECO:0000313" key="8">
    <source>
        <dbReference type="EMBL" id="MDX8149857.1"/>
    </source>
</evidence>
<dbReference type="RefSeq" id="WP_319981820.1">
    <property type="nucleotide sequence ID" value="NZ_JAXAVU010000019.1"/>
</dbReference>
<gene>
    <name evidence="8" type="ORF">SK854_47595</name>
</gene>
<proteinExistence type="predicted"/>
<evidence type="ECO:0000313" key="9">
    <source>
        <dbReference type="Proteomes" id="UP001285352"/>
    </source>
</evidence>
<keyword evidence="9" id="KW-1185">Reference proteome</keyword>
<dbReference type="PANTHER" id="PTHR23513">
    <property type="entry name" value="INTEGRAL MEMBRANE EFFLUX PROTEIN-RELATED"/>
    <property type="match status" value="1"/>
</dbReference>
<evidence type="ECO:0000256" key="7">
    <source>
        <dbReference type="SAM" id="Phobius"/>
    </source>
</evidence>
<feature type="transmembrane region" description="Helical" evidence="7">
    <location>
        <begin position="309"/>
        <end position="333"/>
    </location>
</feature>
<keyword evidence="3 7" id="KW-0812">Transmembrane</keyword>
<feature type="region of interest" description="Disordered" evidence="6">
    <location>
        <begin position="360"/>
        <end position="382"/>
    </location>
</feature>
<evidence type="ECO:0000256" key="4">
    <source>
        <dbReference type="ARBA" id="ARBA00022989"/>
    </source>
</evidence>
<evidence type="ECO:0000256" key="2">
    <source>
        <dbReference type="ARBA" id="ARBA00022475"/>
    </source>
</evidence>
<feature type="transmembrane region" description="Helical" evidence="7">
    <location>
        <begin position="339"/>
        <end position="357"/>
    </location>
</feature>
<feature type="transmembrane region" description="Helical" evidence="7">
    <location>
        <begin position="280"/>
        <end position="297"/>
    </location>
</feature>
<evidence type="ECO:0000256" key="6">
    <source>
        <dbReference type="SAM" id="MobiDB-lite"/>
    </source>
</evidence>
<keyword evidence="2" id="KW-1003">Cell membrane</keyword>
<keyword evidence="4 7" id="KW-1133">Transmembrane helix</keyword>
<keyword evidence="5 7" id="KW-0472">Membrane</keyword>
<name>A0ABU4VDP1_9PSEU</name>
<protein>
    <submittedName>
        <fullName evidence="8">MFS transporter</fullName>
    </submittedName>
</protein>